<accession>A0AAV8WFC5</accession>
<sequence>MFHDVRVTYPKKRKPIEDHVIEEIQEPARKTMYDVVLENFRVLKRVSFVHRTVYIGEHQFFSDSDRLEDLFSSTIQAVNEAYTAEKLTGFLLCYTKYFLHLVEGDEDSIYKHLGLLMKKKERATHLGAIKLLVHVSHVSKRVIQDWTAYVGTPSQYLGKINIDCELEEAERHIYNCIRKMYNLVFAYVHQNADTPKYEDRRLSMFTQEDLPPDVTYRVTRGPIGGVGGSTDPYRSTLPEHEIVDFNIKTRFTQDIEAYYGTYGVVPQRIVYNDKTWPCAEHHIQFDVFSKPFDLSTEFPKPFKSEDTKETKEVNEETVLS</sequence>
<dbReference type="EMBL" id="JANEYG010000002">
    <property type="protein sequence ID" value="KAJ8924855.1"/>
    <property type="molecule type" value="Genomic_DNA"/>
</dbReference>
<dbReference type="Gene3D" id="3.30.70.100">
    <property type="match status" value="1"/>
</dbReference>
<protein>
    <submittedName>
        <fullName evidence="2">Uncharacterized protein</fullName>
    </submittedName>
</protein>
<feature type="region of interest" description="Disordered" evidence="1">
    <location>
        <begin position="299"/>
        <end position="320"/>
    </location>
</feature>
<gene>
    <name evidence="2" type="ORF">NQ315_001010</name>
</gene>
<dbReference type="PANTHER" id="PTHR34035:SF1">
    <property type="entry name" value="TESTIS-EXPRESSED PROTEIN 47"/>
    <property type="match status" value="1"/>
</dbReference>
<proteinExistence type="predicted"/>
<name>A0AAV8WFC5_9CUCU</name>
<organism evidence="2 3">
    <name type="scientific">Exocentrus adspersus</name>
    <dbReference type="NCBI Taxonomy" id="1586481"/>
    <lineage>
        <taxon>Eukaryota</taxon>
        <taxon>Metazoa</taxon>
        <taxon>Ecdysozoa</taxon>
        <taxon>Arthropoda</taxon>
        <taxon>Hexapoda</taxon>
        <taxon>Insecta</taxon>
        <taxon>Pterygota</taxon>
        <taxon>Neoptera</taxon>
        <taxon>Endopterygota</taxon>
        <taxon>Coleoptera</taxon>
        <taxon>Polyphaga</taxon>
        <taxon>Cucujiformia</taxon>
        <taxon>Chrysomeloidea</taxon>
        <taxon>Cerambycidae</taxon>
        <taxon>Lamiinae</taxon>
        <taxon>Acanthocinini</taxon>
        <taxon>Exocentrus</taxon>
    </lineage>
</organism>
<dbReference type="Proteomes" id="UP001159042">
    <property type="component" value="Unassembled WGS sequence"/>
</dbReference>
<dbReference type="PANTHER" id="PTHR34035">
    <property type="entry name" value="TESTIS-EXPRESSED PROTEIN 47"/>
    <property type="match status" value="1"/>
</dbReference>
<keyword evidence="3" id="KW-1185">Reference proteome</keyword>
<comment type="caution">
    <text evidence="2">The sequence shown here is derived from an EMBL/GenBank/DDBJ whole genome shotgun (WGS) entry which is preliminary data.</text>
</comment>
<feature type="compositionally biased region" description="Basic and acidic residues" evidence="1">
    <location>
        <begin position="300"/>
        <end position="314"/>
    </location>
</feature>
<evidence type="ECO:0000256" key="1">
    <source>
        <dbReference type="SAM" id="MobiDB-lite"/>
    </source>
</evidence>
<dbReference type="AlphaFoldDB" id="A0AAV8WFC5"/>
<reference evidence="2 3" key="1">
    <citation type="journal article" date="2023" name="Insect Mol. Biol.">
        <title>Genome sequencing provides insights into the evolution of gene families encoding plant cell wall-degrading enzymes in longhorned beetles.</title>
        <authorList>
            <person name="Shin N.R."/>
            <person name="Okamura Y."/>
            <person name="Kirsch R."/>
            <person name="Pauchet Y."/>
        </authorList>
    </citation>
    <scope>NUCLEOTIDE SEQUENCE [LARGE SCALE GENOMIC DNA]</scope>
    <source>
        <strain evidence="2">EAD_L_NR</strain>
    </source>
</reference>
<evidence type="ECO:0000313" key="3">
    <source>
        <dbReference type="Proteomes" id="UP001159042"/>
    </source>
</evidence>
<evidence type="ECO:0000313" key="2">
    <source>
        <dbReference type="EMBL" id="KAJ8924855.1"/>
    </source>
</evidence>
<dbReference type="Pfam" id="PF24787">
    <property type="entry name" value="TEX47"/>
    <property type="match status" value="1"/>
</dbReference>
<dbReference type="InterPro" id="IPR055308">
    <property type="entry name" value="TEX47-like"/>
</dbReference>